<dbReference type="Proteomes" id="UP000576603">
    <property type="component" value="Unassembled WGS sequence"/>
</dbReference>
<evidence type="ECO:0000313" key="1">
    <source>
        <dbReference type="EMBL" id="MBB4722669.1"/>
    </source>
</evidence>
<dbReference type="EMBL" id="JACHNL010000002">
    <property type="protein sequence ID" value="MBB4722669.1"/>
    <property type="molecule type" value="Genomic_DNA"/>
</dbReference>
<dbReference type="InterPro" id="IPR009899">
    <property type="entry name" value="ArdA"/>
</dbReference>
<dbReference type="Gene3D" id="3.10.20.480">
    <property type="entry name" value="Antirestriction protein ArdA, domain 1"/>
    <property type="match status" value="1"/>
</dbReference>
<gene>
    <name evidence="1" type="ORF">FHY32_000987</name>
</gene>
<proteinExistence type="predicted"/>
<accession>A0AAW3U2A7</accession>
<name>A0AAW3U2A7_XANEU</name>
<dbReference type="RefSeq" id="WP_184420249.1">
    <property type="nucleotide sequence ID" value="NZ_JACHNK010000002.1"/>
</dbReference>
<reference evidence="1 2" key="1">
    <citation type="submission" date="2020-08" db="EMBL/GenBank/DDBJ databases">
        <title>Studying the diversity of plant-associated saprophytic bacteria and their role in host health and plant-pathogen interactions.</title>
        <authorList>
            <person name="Potnis N."/>
        </authorList>
    </citation>
    <scope>NUCLEOTIDE SEQUENCE [LARGE SCALE GENOMIC DNA]</scope>
    <source>
        <strain evidence="1 2">CFBP 7922</strain>
    </source>
</reference>
<dbReference type="InterPro" id="IPR041893">
    <property type="entry name" value="ArdA_dom3"/>
</dbReference>
<sequence>MSNPRIYVACLASYNNGVLHGRWIELDGMDADDVQAEIAAMLRESPHPNVTAECPECEGSGDAAPDRPAGVPPLCAICNGTGKVPSAEEWAVHDSEDLPTSFRDTEHPDLSALMERLEELEDLSDDEREAFDAFCEVEGEEDVDTFRERYIGEFNSWAEMAEHHADETALLEDVPENLRRYFDYESYGRDMRAGGEAYESHGHYFWSH</sequence>
<dbReference type="AlphaFoldDB" id="A0AAW3U2A7"/>
<evidence type="ECO:0000313" key="2">
    <source>
        <dbReference type="Proteomes" id="UP000576603"/>
    </source>
</evidence>
<protein>
    <submittedName>
        <fullName evidence="1">Antirestriction protein</fullName>
    </submittedName>
</protein>
<dbReference type="Pfam" id="PF07275">
    <property type="entry name" value="ArdA"/>
    <property type="match status" value="1"/>
</dbReference>
<dbReference type="Gene3D" id="1.10.10.1190">
    <property type="entry name" value="Antirestriction protein ArdA, domain 3"/>
    <property type="match status" value="1"/>
</dbReference>
<dbReference type="Gene3D" id="6.20.20.10">
    <property type="match status" value="1"/>
</dbReference>
<dbReference type="InterPro" id="IPR041895">
    <property type="entry name" value="ArdA_dom1"/>
</dbReference>
<organism evidence="1 2">
    <name type="scientific">Xanthomonas euvesicatoria</name>
    <dbReference type="NCBI Taxonomy" id="456327"/>
    <lineage>
        <taxon>Bacteria</taxon>
        <taxon>Pseudomonadati</taxon>
        <taxon>Pseudomonadota</taxon>
        <taxon>Gammaproteobacteria</taxon>
        <taxon>Lysobacterales</taxon>
        <taxon>Lysobacteraceae</taxon>
        <taxon>Xanthomonas</taxon>
    </lineage>
</organism>
<comment type="caution">
    <text evidence="1">The sequence shown here is derived from an EMBL/GenBank/DDBJ whole genome shotgun (WGS) entry which is preliminary data.</text>
</comment>